<proteinExistence type="predicted"/>
<gene>
    <name evidence="2" type="ORF">QX51_17100</name>
</gene>
<name>A0A0B3VSN1_9FIRM</name>
<dbReference type="AlphaFoldDB" id="A0A0B3VSN1"/>
<organism evidence="2 3">
    <name type="scientific">Terrisporobacter othiniensis</name>
    <dbReference type="NCBI Taxonomy" id="1577792"/>
    <lineage>
        <taxon>Bacteria</taxon>
        <taxon>Bacillati</taxon>
        <taxon>Bacillota</taxon>
        <taxon>Clostridia</taxon>
        <taxon>Peptostreptococcales</taxon>
        <taxon>Peptostreptococcaceae</taxon>
        <taxon>Terrisporobacter</taxon>
    </lineage>
</organism>
<dbReference type="OrthoDB" id="1751855at2"/>
<feature type="domain" description="Type I restriction enzyme R protein N-terminal" evidence="1">
    <location>
        <begin position="3"/>
        <end position="109"/>
    </location>
</feature>
<dbReference type="InterPro" id="IPR029464">
    <property type="entry name" value="HSDR_N"/>
</dbReference>
<reference evidence="2 3" key="1">
    <citation type="submission" date="2014-12" db="EMBL/GenBank/DDBJ databases">
        <title>Draft genome sequence of Terrisporobacter sp. 08-306576, isolated from the blood culture of a bacteremia patient.</title>
        <authorList>
            <person name="Lund L.C."/>
            <person name="Sydenham T.V."/>
            <person name="Hogh S.V."/>
            <person name="Skov M.N."/>
            <person name="Kemp M."/>
            <person name="Justesen U.S."/>
        </authorList>
    </citation>
    <scope>NUCLEOTIDE SEQUENCE [LARGE SCALE GENOMIC DNA]</scope>
    <source>
        <strain evidence="2 3">08-306576</strain>
    </source>
</reference>
<dbReference type="STRING" id="1577792.QX51_17100"/>
<dbReference type="Proteomes" id="UP000031189">
    <property type="component" value="Unassembled WGS sequence"/>
</dbReference>
<keyword evidence="3" id="KW-1185">Reference proteome</keyword>
<accession>A0A0B3VSN1</accession>
<evidence type="ECO:0000313" key="2">
    <source>
        <dbReference type="EMBL" id="KHS55823.1"/>
    </source>
</evidence>
<evidence type="ECO:0000259" key="1">
    <source>
        <dbReference type="Pfam" id="PF13588"/>
    </source>
</evidence>
<dbReference type="Pfam" id="PF13588">
    <property type="entry name" value="HSDR_N_2"/>
    <property type="match status" value="1"/>
</dbReference>
<dbReference type="EMBL" id="JWHR01000143">
    <property type="protein sequence ID" value="KHS55823.1"/>
    <property type="molecule type" value="Genomic_DNA"/>
</dbReference>
<dbReference type="RefSeq" id="WP_039681114.1">
    <property type="nucleotide sequence ID" value="NZ_JAXECK010000027.1"/>
</dbReference>
<comment type="caution">
    <text evidence="2">The sequence shown here is derived from an EMBL/GenBank/DDBJ whole genome shotgun (WGS) entry which is preliminary data.</text>
</comment>
<protein>
    <recommendedName>
        <fullName evidence="1">Type I restriction enzyme R protein N-terminal domain-containing protein</fullName>
    </recommendedName>
</protein>
<sequence length="178" mass="20231">MSQELVKERVLKYLIEDLLVPQDMIDTNVLLSEFEEGAEGILDIVVNVKDKQGYFAPVLIVRCTDDDVELEGDTLQKEIEFLEYVDNITMAGRMILTNGDQMMYADWTGEEYDTEASLPTYEQMEKEFFEAEEMAEEHDHHHHDGCGCSHDHHEEGHSCGCGDDCGCNNDDHDCGCSK</sequence>
<evidence type="ECO:0000313" key="3">
    <source>
        <dbReference type="Proteomes" id="UP000031189"/>
    </source>
</evidence>